<accession>W9RL01</accession>
<organism evidence="1 2">
    <name type="scientific">Morus notabilis</name>
    <dbReference type="NCBI Taxonomy" id="981085"/>
    <lineage>
        <taxon>Eukaryota</taxon>
        <taxon>Viridiplantae</taxon>
        <taxon>Streptophyta</taxon>
        <taxon>Embryophyta</taxon>
        <taxon>Tracheophyta</taxon>
        <taxon>Spermatophyta</taxon>
        <taxon>Magnoliopsida</taxon>
        <taxon>eudicotyledons</taxon>
        <taxon>Gunneridae</taxon>
        <taxon>Pentapetalae</taxon>
        <taxon>rosids</taxon>
        <taxon>fabids</taxon>
        <taxon>Rosales</taxon>
        <taxon>Moraceae</taxon>
        <taxon>Moreae</taxon>
        <taxon>Morus</taxon>
    </lineage>
</organism>
<name>W9RL01_9ROSA</name>
<reference evidence="2" key="1">
    <citation type="submission" date="2013-01" db="EMBL/GenBank/DDBJ databases">
        <title>Draft Genome Sequence of a Mulberry Tree, Morus notabilis C.K. Schneid.</title>
        <authorList>
            <person name="He N."/>
            <person name="Zhao S."/>
        </authorList>
    </citation>
    <scope>NUCLEOTIDE SEQUENCE</scope>
</reference>
<gene>
    <name evidence="1" type="ORF">L484_001788</name>
</gene>
<dbReference type="Proteomes" id="UP000030645">
    <property type="component" value="Unassembled WGS sequence"/>
</dbReference>
<dbReference type="EMBL" id="KE345238">
    <property type="protein sequence ID" value="EXB96277.1"/>
    <property type="molecule type" value="Genomic_DNA"/>
</dbReference>
<sequence>MGTTGVQVLSVDVLSVDVLPVRFLLWVCLPPGTEGSLIFLLFGVGEEQLAFSFPFDKGCCLGRGYGSDNGYWLGPDRWLPGS</sequence>
<evidence type="ECO:0000313" key="1">
    <source>
        <dbReference type="EMBL" id="EXB96277.1"/>
    </source>
</evidence>
<evidence type="ECO:0000313" key="2">
    <source>
        <dbReference type="Proteomes" id="UP000030645"/>
    </source>
</evidence>
<keyword evidence="2" id="KW-1185">Reference proteome</keyword>
<proteinExistence type="predicted"/>
<protein>
    <submittedName>
        <fullName evidence="1">Uncharacterized protein</fullName>
    </submittedName>
</protein>
<dbReference type="AlphaFoldDB" id="W9RL01"/>